<dbReference type="InterPro" id="IPR011009">
    <property type="entry name" value="Kinase-like_dom_sf"/>
</dbReference>
<dbReference type="InterPro" id="IPR015897">
    <property type="entry name" value="CHK_kinase-like"/>
</dbReference>
<evidence type="ECO:0000259" key="1">
    <source>
        <dbReference type="SMART" id="SM00587"/>
    </source>
</evidence>
<keyword evidence="2" id="KW-0418">Kinase</keyword>
<protein>
    <submittedName>
        <fullName evidence="2">Ecdysteroid kinase</fullName>
    </submittedName>
</protein>
<dbReference type="InterPro" id="IPR004119">
    <property type="entry name" value="EcKL"/>
</dbReference>
<dbReference type="SMART" id="SM00587">
    <property type="entry name" value="CHK"/>
    <property type="match status" value="1"/>
</dbReference>
<keyword evidence="2" id="KW-0808">Transferase</keyword>
<dbReference type="STRING" id="1233.SAMN05216387_10540"/>
<dbReference type="PANTHER" id="PTHR23020">
    <property type="entry name" value="UNCHARACTERIZED NUCLEAR HORMONE RECEPTOR-RELATED"/>
    <property type="match status" value="1"/>
</dbReference>
<evidence type="ECO:0000313" key="3">
    <source>
        <dbReference type="Proteomes" id="UP000198620"/>
    </source>
</evidence>
<dbReference type="GO" id="GO:0016301">
    <property type="term" value="F:kinase activity"/>
    <property type="evidence" value="ECO:0007669"/>
    <property type="project" value="UniProtKB-KW"/>
</dbReference>
<dbReference type="InterPro" id="IPR052961">
    <property type="entry name" value="Oxido-Kinase-like_Enzymes"/>
</dbReference>
<dbReference type="Proteomes" id="UP000198620">
    <property type="component" value="Unassembled WGS sequence"/>
</dbReference>
<dbReference type="SUPFAM" id="SSF56112">
    <property type="entry name" value="Protein kinase-like (PK-like)"/>
    <property type="match status" value="1"/>
</dbReference>
<gene>
    <name evidence="2" type="ORF">SAMN05216387_10540</name>
</gene>
<feature type="domain" description="CHK kinase-like" evidence="1">
    <location>
        <begin position="138"/>
        <end position="317"/>
    </location>
</feature>
<dbReference type="PANTHER" id="PTHR23020:SF41">
    <property type="entry name" value="AMINOGLYCOSIDE PHOSPHOTRANSFERASE DOMAIN-CONTAINING PROTEIN"/>
    <property type="match status" value="1"/>
</dbReference>
<dbReference type="Gene3D" id="3.90.1200.10">
    <property type="match status" value="1"/>
</dbReference>
<proteinExistence type="predicted"/>
<organism evidence="2 3">
    <name type="scientific">Nitrosovibrio tenuis</name>
    <dbReference type="NCBI Taxonomy" id="1233"/>
    <lineage>
        <taxon>Bacteria</taxon>
        <taxon>Pseudomonadati</taxon>
        <taxon>Pseudomonadota</taxon>
        <taxon>Betaproteobacteria</taxon>
        <taxon>Nitrosomonadales</taxon>
        <taxon>Nitrosomonadaceae</taxon>
        <taxon>Nitrosovibrio</taxon>
    </lineage>
</organism>
<evidence type="ECO:0000313" key="2">
    <source>
        <dbReference type="EMBL" id="SEL09402.1"/>
    </source>
</evidence>
<keyword evidence="3" id="KW-1185">Reference proteome</keyword>
<dbReference type="AlphaFoldDB" id="A0A1H7ME00"/>
<name>A0A1H7ME00_9PROT</name>
<dbReference type="EMBL" id="FOBH01000005">
    <property type="protein sequence ID" value="SEL09402.1"/>
    <property type="molecule type" value="Genomic_DNA"/>
</dbReference>
<sequence length="376" mass="42224">MQLPHRRHSVNTEVIKNNKHDKHNIVAQRPSDLTVGWAQRVVDNRLDGVIVSNVSITSLDIGTTTRVRLTVGHDGPSNLPRRWFVKLPSLAWRARLITALPRLLHTEVRFYNEAARAVPASIPDFLAAQSDSGRGATLVLQDVTESGATAGSPGDILEPEQATLVIEQLARFHAHFWDKPDLVQTYRWLARPVRRLEDCLGTALAVPLMKRGLRRAGQTVPSAIHALAVHYARHRSRIMRFLSDAPLTLIHHDCHPGNLFWNQSQPGLLDWQLVRFGEGIGDIAYFLATALNPEVRRAHEARLVADYAQKLRDYGVTQIDNESLMQRYRAHLTYPFEAMVISLAVGGMMKPESNYELIRRAAAAVEEHDAFAAIRI</sequence>
<reference evidence="2 3" key="1">
    <citation type="submission" date="2016-10" db="EMBL/GenBank/DDBJ databases">
        <authorList>
            <person name="de Groot N.N."/>
        </authorList>
    </citation>
    <scope>NUCLEOTIDE SEQUENCE [LARGE SCALE GENOMIC DNA]</scope>
    <source>
        <strain evidence="2 3">Nv1</strain>
    </source>
</reference>
<accession>A0A1H7ME00</accession>
<dbReference type="Pfam" id="PF02958">
    <property type="entry name" value="EcKL"/>
    <property type="match status" value="1"/>
</dbReference>